<dbReference type="Proteomes" id="UP000030700">
    <property type="component" value="Unassembled WGS sequence"/>
</dbReference>
<protein>
    <submittedName>
        <fullName evidence="2">Transposase IS200-family protein</fullName>
    </submittedName>
</protein>
<dbReference type="AlphaFoldDB" id="A0A0S6W396"/>
<dbReference type="Gene3D" id="3.30.70.1290">
    <property type="entry name" value="Transposase IS200-like"/>
    <property type="match status" value="1"/>
</dbReference>
<dbReference type="InterPro" id="IPR002686">
    <property type="entry name" value="Transposase_17"/>
</dbReference>
<dbReference type="SUPFAM" id="SSF143422">
    <property type="entry name" value="Transposase IS200-like"/>
    <property type="match status" value="1"/>
</dbReference>
<accession>A0A0S6W396</accession>
<reference evidence="2" key="1">
    <citation type="journal article" date="2015" name="PeerJ">
        <title>First genomic representation of candidate bacterial phylum KSB3 points to enhanced environmental sensing as a trigger of wastewater bulking.</title>
        <authorList>
            <person name="Sekiguchi Y."/>
            <person name="Ohashi A."/>
            <person name="Parks D.H."/>
            <person name="Yamauchi T."/>
            <person name="Tyson G.W."/>
            <person name="Hugenholtz P."/>
        </authorList>
    </citation>
    <scope>NUCLEOTIDE SEQUENCE [LARGE SCALE GENOMIC DNA]</scope>
</reference>
<dbReference type="GO" id="GO:0004803">
    <property type="term" value="F:transposase activity"/>
    <property type="evidence" value="ECO:0007669"/>
    <property type="project" value="InterPro"/>
</dbReference>
<organism evidence="2">
    <name type="scientific">Candidatus Moduliflexus flocculans</name>
    <dbReference type="NCBI Taxonomy" id="1499966"/>
    <lineage>
        <taxon>Bacteria</taxon>
        <taxon>Candidatus Moduliflexota</taxon>
        <taxon>Candidatus Moduliflexia</taxon>
        <taxon>Candidatus Moduliflexales</taxon>
        <taxon>Candidatus Moduliflexaceae</taxon>
    </lineage>
</organism>
<dbReference type="HOGENOM" id="CLU_101320_1_0_0"/>
<gene>
    <name evidence="2" type="ORF">U14_04012</name>
</gene>
<sequence>MKPGAFTQLYIHLVFAVQYRAYLLHDDIRPRIFEYMSGIVTDLKHKSIIVNGMPDHVHILLGWHPNVSISDTVHDIKRGTSLFINREKFFRGNFAWQEGYGAFSYSRSHLNNVYEYIQNQQAHHQTKTLRQEYVDFLTHFNAQYDPRYLFEFFDDNLPTP</sequence>
<dbReference type="PANTHER" id="PTHR33360:SF2">
    <property type="entry name" value="TRANSPOSASE FOR INSERTION SEQUENCE ELEMENT IS200"/>
    <property type="match status" value="1"/>
</dbReference>
<dbReference type="GO" id="GO:0006313">
    <property type="term" value="P:DNA transposition"/>
    <property type="evidence" value="ECO:0007669"/>
    <property type="project" value="InterPro"/>
</dbReference>
<evidence type="ECO:0000313" key="3">
    <source>
        <dbReference type="Proteomes" id="UP000030700"/>
    </source>
</evidence>
<evidence type="ECO:0000259" key="1">
    <source>
        <dbReference type="SMART" id="SM01321"/>
    </source>
</evidence>
<dbReference type="NCBIfam" id="NF033573">
    <property type="entry name" value="transpos_IS200"/>
    <property type="match status" value="1"/>
</dbReference>
<dbReference type="GO" id="GO:0003677">
    <property type="term" value="F:DNA binding"/>
    <property type="evidence" value="ECO:0007669"/>
    <property type="project" value="InterPro"/>
</dbReference>
<dbReference type="PANTHER" id="PTHR33360">
    <property type="entry name" value="TRANSPOSASE FOR INSERTION SEQUENCE ELEMENT IS200"/>
    <property type="match status" value="1"/>
</dbReference>
<dbReference type="Pfam" id="PF01797">
    <property type="entry name" value="Y1_Tnp"/>
    <property type="match status" value="1"/>
</dbReference>
<keyword evidence="3" id="KW-1185">Reference proteome</keyword>
<dbReference type="EMBL" id="DF820459">
    <property type="protein sequence ID" value="GAK52756.1"/>
    <property type="molecule type" value="Genomic_DNA"/>
</dbReference>
<name>A0A0S6W396_9BACT</name>
<evidence type="ECO:0000313" key="2">
    <source>
        <dbReference type="EMBL" id="GAK52756.1"/>
    </source>
</evidence>
<proteinExistence type="predicted"/>
<feature type="domain" description="Transposase IS200-like" evidence="1">
    <location>
        <begin position="6"/>
        <end position="120"/>
    </location>
</feature>
<dbReference type="InterPro" id="IPR036515">
    <property type="entry name" value="Transposase_17_sf"/>
</dbReference>
<dbReference type="SMART" id="SM01321">
    <property type="entry name" value="Y1_Tnp"/>
    <property type="match status" value="1"/>
</dbReference>
<dbReference type="STRING" id="1499966.U14_04012"/>